<dbReference type="AlphaFoldDB" id="C7FEX7"/>
<feature type="transmembrane region" description="Helical" evidence="8">
    <location>
        <begin position="281"/>
        <end position="307"/>
    </location>
</feature>
<dbReference type="Pfam" id="PF00146">
    <property type="entry name" value="NADHdh"/>
    <property type="match status" value="1"/>
</dbReference>
<evidence type="ECO:0000256" key="4">
    <source>
        <dbReference type="ARBA" id="ARBA00022989"/>
    </source>
</evidence>
<dbReference type="InterPro" id="IPR018086">
    <property type="entry name" value="NADH_UbQ_OxRdtase_su1_CS"/>
</dbReference>
<feature type="transmembrane region" description="Helical" evidence="8">
    <location>
        <begin position="185"/>
        <end position="204"/>
    </location>
</feature>
<organism evidence="9">
    <name type="scientific">Dekkera bruxellensis</name>
    <name type="common">Brettanomyces custersii</name>
    <dbReference type="NCBI Taxonomy" id="5007"/>
    <lineage>
        <taxon>Eukaryota</taxon>
        <taxon>Fungi</taxon>
        <taxon>Dikarya</taxon>
        <taxon>Ascomycota</taxon>
        <taxon>Saccharomycotina</taxon>
        <taxon>Pichiomycetes</taxon>
        <taxon>Pichiales</taxon>
        <taxon>Pichiaceae</taxon>
        <taxon>Brettanomyces</taxon>
    </lineage>
</organism>
<evidence type="ECO:0000256" key="3">
    <source>
        <dbReference type="ARBA" id="ARBA00022692"/>
    </source>
</evidence>
<feature type="transmembrane region" description="Helical" evidence="8">
    <location>
        <begin position="51"/>
        <end position="68"/>
    </location>
</feature>
<dbReference type="GeneID" id="8363723"/>
<dbReference type="GO" id="GO:0008137">
    <property type="term" value="F:NADH dehydrogenase (ubiquinone) activity"/>
    <property type="evidence" value="ECO:0007669"/>
    <property type="project" value="UniProtKB-EC"/>
</dbReference>
<dbReference type="GO" id="GO:0009060">
    <property type="term" value="P:aerobic respiration"/>
    <property type="evidence" value="ECO:0007669"/>
    <property type="project" value="TreeGrafter"/>
</dbReference>
<keyword evidence="6" id="KW-0520">NAD</keyword>
<dbReference type="InterPro" id="IPR001694">
    <property type="entry name" value="NADH_UbQ_OxRdtase_su1/FPO"/>
</dbReference>
<dbReference type="PROSITE" id="PS00667">
    <property type="entry name" value="COMPLEX1_ND1_1"/>
    <property type="match status" value="1"/>
</dbReference>
<evidence type="ECO:0000313" key="9">
    <source>
        <dbReference type="EMBL" id="ACU32834.1"/>
    </source>
</evidence>
<dbReference type="EMBL" id="GQ354526">
    <property type="protein sequence ID" value="ACU32834.1"/>
    <property type="molecule type" value="Genomic_DNA"/>
</dbReference>
<dbReference type="GO" id="GO:0005743">
    <property type="term" value="C:mitochondrial inner membrane"/>
    <property type="evidence" value="ECO:0007669"/>
    <property type="project" value="UniProtKB-SubCell"/>
</dbReference>
<keyword evidence="3 6" id="KW-0812">Transmembrane</keyword>
<sequence length="352" mass="40150">MTEILEILERTEYVWYIIIYILGILLGVAYLTVAERKTMGYMQRRLGPNAVGYYGVLMAIADALKLLVKEIIIVRNGEWVYMIGAPLITLFSVLLSLSIIPLNTGLSILENEYSLIFLLGTGSLGILGTVIAGWMSNSKYTILASVRTTAQLISYELILTTVVFIIVLLVNSLNIEIIIDSQVYIQYVIPLLPLCIIYFIGALAENARPPFDNIEAESELVSGHMTELSASPFVIFFLSEYTSMVLMSILTSIFFFGGYLFPLFDINSIFFLNIFNFNNLYWFFEGFIFSSILFIKTNFFLFTYIWVRASFPRLRFDLLILFCWYVLLPLLFALCLFIPCLLFSFDSLTLIT</sequence>
<feature type="transmembrane region" description="Helical" evidence="8">
    <location>
        <begin position="319"/>
        <end position="345"/>
    </location>
</feature>
<name>C7FEX7_DEKBR</name>
<evidence type="ECO:0000256" key="8">
    <source>
        <dbReference type="SAM" id="Phobius"/>
    </source>
</evidence>
<protein>
    <recommendedName>
        <fullName evidence="7">NADH-ubiquinone oxidoreductase chain 1</fullName>
        <ecNumber evidence="7">7.1.1.2</ecNumber>
    </recommendedName>
</protein>
<dbReference type="STRING" id="5007.C7FEX7"/>
<dbReference type="RefSeq" id="YP_003127064.1">
    <property type="nucleotide sequence ID" value="NC_013147.1"/>
</dbReference>
<comment type="subcellular location">
    <subcellularLocation>
        <location evidence="1">Membrane</location>
        <topology evidence="1">Multi-pass membrane protein</topology>
    </subcellularLocation>
    <subcellularLocation>
        <location evidence="6">Mitochondrion inner membrane</location>
        <topology evidence="6">Multi-pass membrane protein</topology>
    </subcellularLocation>
</comment>
<dbReference type="GO" id="GO:0003954">
    <property type="term" value="F:NADH dehydrogenase activity"/>
    <property type="evidence" value="ECO:0007669"/>
    <property type="project" value="TreeGrafter"/>
</dbReference>
<evidence type="ECO:0000256" key="1">
    <source>
        <dbReference type="ARBA" id="ARBA00004141"/>
    </source>
</evidence>
<feature type="transmembrane region" description="Helical" evidence="8">
    <location>
        <begin position="12"/>
        <end position="31"/>
    </location>
</feature>
<feature type="transmembrane region" description="Helical" evidence="8">
    <location>
        <begin position="113"/>
        <end position="136"/>
    </location>
</feature>
<feature type="transmembrane region" description="Helical" evidence="8">
    <location>
        <begin position="80"/>
        <end position="101"/>
    </location>
</feature>
<evidence type="ECO:0000256" key="5">
    <source>
        <dbReference type="ARBA" id="ARBA00023136"/>
    </source>
</evidence>
<dbReference type="EC" id="7.1.1.2" evidence="7"/>
<evidence type="ECO:0000256" key="7">
    <source>
        <dbReference type="RuleBase" id="RU000473"/>
    </source>
</evidence>
<keyword evidence="7 9" id="KW-0496">Mitochondrion</keyword>
<keyword evidence="4 8" id="KW-1133">Transmembrane helix</keyword>
<comment type="similarity">
    <text evidence="2 6">Belongs to the complex I subunit 1 family.</text>
</comment>
<accession>C7FEX7</accession>
<dbReference type="HAMAP" id="MF_01350">
    <property type="entry name" value="NDH1_NuoH"/>
    <property type="match status" value="1"/>
</dbReference>
<reference evidence="9" key="1">
    <citation type="journal article" date="2010" name="FEMS Yeast Res.">
        <title>Mitochondrial genome from the facultative anaerobe and petite-positive yeast Dekkera bruxellensis contains the NADH dehydrogenase subunit genes.</title>
        <authorList>
            <person name="Prochazka E."/>
            <person name="Polakova S."/>
            <person name="Piskur J."/>
            <person name="Sulo P."/>
        </authorList>
    </citation>
    <scope>NUCLEOTIDE SEQUENCE</scope>
    <source>
        <strain evidence="9">CBS 2499</strain>
    </source>
</reference>
<evidence type="ECO:0000256" key="2">
    <source>
        <dbReference type="ARBA" id="ARBA00010535"/>
    </source>
</evidence>
<evidence type="ECO:0000256" key="6">
    <source>
        <dbReference type="RuleBase" id="RU000471"/>
    </source>
</evidence>
<dbReference type="PANTHER" id="PTHR11432:SF3">
    <property type="entry name" value="NADH-UBIQUINONE OXIDOREDUCTASE CHAIN 1"/>
    <property type="match status" value="1"/>
</dbReference>
<dbReference type="PROSITE" id="PS00668">
    <property type="entry name" value="COMPLEX1_ND1_2"/>
    <property type="match status" value="1"/>
</dbReference>
<gene>
    <name evidence="9" type="primary">nad1</name>
</gene>
<keyword evidence="7" id="KW-0830">Ubiquinone</keyword>
<proteinExistence type="inferred from homology"/>
<feature type="transmembrane region" description="Helical" evidence="8">
    <location>
        <begin position="233"/>
        <end position="261"/>
    </location>
</feature>
<geneLocation type="mitochondrion" evidence="9"/>
<keyword evidence="5 8" id="KW-0472">Membrane</keyword>
<comment type="catalytic activity">
    <reaction evidence="7">
        <text>a ubiquinone + NADH + 5 H(+)(in) = a ubiquinol + NAD(+) + 4 H(+)(out)</text>
        <dbReference type="Rhea" id="RHEA:29091"/>
        <dbReference type="Rhea" id="RHEA-COMP:9565"/>
        <dbReference type="Rhea" id="RHEA-COMP:9566"/>
        <dbReference type="ChEBI" id="CHEBI:15378"/>
        <dbReference type="ChEBI" id="CHEBI:16389"/>
        <dbReference type="ChEBI" id="CHEBI:17976"/>
        <dbReference type="ChEBI" id="CHEBI:57540"/>
        <dbReference type="ChEBI" id="CHEBI:57945"/>
        <dbReference type="EC" id="7.1.1.2"/>
    </reaction>
</comment>
<dbReference type="PANTHER" id="PTHR11432">
    <property type="entry name" value="NADH DEHYDROGENASE SUBUNIT 1"/>
    <property type="match status" value="1"/>
</dbReference>
<feature type="transmembrane region" description="Helical" evidence="8">
    <location>
        <begin position="157"/>
        <end position="179"/>
    </location>
</feature>